<sequence length="98" mass="11240">MIKPIVLIFISVPLLVDAASIDMIQDYKCHITFAQSEQIAFYRWESSKAQLNMAKLPSKQLTDNLGRKHFIQDVVECVPLGDEFSNEKSQELDKKTPR</sequence>
<feature type="chain" id="PRO_5047507064" evidence="1">
    <location>
        <begin position="19"/>
        <end position="98"/>
    </location>
</feature>
<dbReference type="Proteomes" id="UP000827084">
    <property type="component" value="Chromosome"/>
</dbReference>
<dbReference type="EMBL" id="CP080635">
    <property type="protein sequence ID" value="QYX73770.1"/>
    <property type="molecule type" value="Genomic_DNA"/>
</dbReference>
<keyword evidence="1" id="KW-0732">Signal</keyword>
<name>A0ABX8XEV5_SHEPU</name>
<dbReference type="GeneID" id="67442583"/>
<reference evidence="2 3" key="1">
    <citation type="submission" date="2021-08" db="EMBL/GenBank/DDBJ databases">
        <title>Shewanella putrefaciens YZ-J, complete genome.</title>
        <authorList>
            <person name="Yi Z."/>
        </authorList>
    </citation>
    <scope>NUCLEOTIDE SEQUENCE [LARGE SCALE GENOMIC DNA]</scope>
    <source>
        <strain evidence="2 3">YZ-J</strain>
    </source>
</reference>
<evidence type="ECO:0000313" key="2">
    <source>
        <dbReference type="EMBL" id="QYX73770.1"/>
    </source>
</evidence>
<feature type="signal peptide" evidence="1">
    <location>
        <begin position="1"/>
        <end position="18"/>
    </location>
</feature>
<protein>
    <submittedName>
        <fullName evidence="2">TapY2 family type IVa secretion system protein</fullName>
    </submittedName>
</protein>
<evidence type="ECO:0000313" key="3">
    <source>
        <dbReference type="Proteomes" id="UP000827084"/>
    </source>
</evidence>
<proteinExistence type="predicted"/>
<dbReference type="RefSeq" id="WP_011790363.1">
    <property type="nucleotide sequence ID" value="NZ_BMPK01000002.1"/>
</dbReference>
<keyword evidence="3" id="KW-1185">Reference proteome</keyword>
<gene>
    <name evidence="2" type="ORF">K3G22_04945</name>
</gene>
<dbReference type="InterPro" id="IPR049848">
    <property type="entry name" value="TapY2-like"/>
</dbReference>
<organism evidence="2 3">
    <name type="scientific">Shewanella putrefaciens</name>
    <name type="common">Pseudomonas putrefaciens</name>
    <dbReference type="NCBI Taxonomy" id="24"/>
    <lineage>
        <taxon>Bacteria</taxon>
        <taxon>Pseudomonadati</taxon>
        <taxon>Pseudomonadota</taxon>
        <taxon>Gammaproteobacteria</taxon>
        <taxon>Alteromonadales</taxon>
        <taxon>Shewanellaceae</taxon>
        <taxon>Shewanella</taxon>
    </lineage>
</organism>
<dbReference type="NCBIfam" id="NF038109">
    <property type="entry name" value="tapY2_fam"/>
    <property type="match status" value="1"/>
</dbReference>
<evidence type="ECO:0000256" key="1">
    <source>
        <dbReference type="SAM" id="SignalP"/>
    </source>
</evidence>
<accession>A0ABX8XEV5</accession>